<dbReference type="AlphaFoldDB" id="A0A6G1CW82"/>
<evidence type="ECO:0000256" key="1">
    <source>
        <dbReference type="SAM" id="MobiDB-lite"/>
    </source>
</evidence>
<protein>
    <submittedName>
        <fullName evidence="2">Uncharacterized protein</fullName>
    </submittedName>
</protein>
<feature type="region of interest" description="Disordered" evidence="1">
    <location>
        <begin position="1"/>
        <end position="45"/>
    </location>
</feature>
<sequence length="63" mass="6774">MLQGKEQQAAARGWGCRPTRRHVEGKPKGDRCRGSDRPSRTGAARLAWGKVSAQLTSLVTLGA</sequence>
<evidence type="ECO:0000313" key="3">
    <source>
        <dbReference type="Proteomes" id="UP000479710"/>
    </source>
</evidence>
<gene>
    <name evidence="2" type="ORF">E2562_033287</name>
</gene>
<evidence type="ECO:0000313" key="2">
    <source>
        <dbReference type="EMBL" id="KAF0904319.1"/>
    </source>
</evidence>
<feature type="compositionally biased region" description="Basic and acidic residues" evidence="1">
    <location>
        <begin position="21"/>
        <end position="39"/>
    </location>
</feature>
<comment type="caution">
    <text evidence="2">The sequence shown here is derived from an EMBL/GenBank/DDBJ whole genome shotgun (WGS) entry which is preliminary data.</text>
</comment>
<keyword evidence="3" id="KW-1185">Reference proteome</keyword>
<dbReference type="EMBL" id="SPHZ02000008">
    <property type="protein sequence ID" value="KAF0904319.1"/>
    <property type="molecule type" value="Genomic_DNA"/>
</dbReference>
<reference evidence="2 3" key="1">
    <citation type="submission" date="2019-11" db="EMBL/GenBank/DDBJ databases">
        <title>Whole genome sequence of Oryza granulata.</title>
        <authorList>
            <person name="Li W."/>
        </authorList>
    </citation>
    <scope>NUCLEOTIDE SEQUENCE [LARGE SCALE GENOMIC DNA]</scope>
    <source>
        <strain evidence="3">cv. Menghai</strain>
        <tissue evidence="2">Leaf</tissue>
    </source>
</reference>
<accession>A0A6G1CW82</accession>
<dbReference type="Proteomes" id="UP000479710">
    <property type="component" value="Unassembled WGS sequence"/>
</dbReference>
<proteinExistence type="predicted"/>
<name>A0A6G1CW82_9ORYZ</name>
<organism evidence="2 3">
    <name type="scientific">Oryza meyeriana var. granulata</name>
    <dbReference type="NCBI Taxonomy" id="110450"/>
    <lineage>
        <taxon>Eukaryota</taxon>
        <taxon>Viridiplantae</taxon>
        <taxon>Streptophyta</taxon>
        <taxon>Embryophyta</taxon>
        <taxon>Tracheophyta</taxon>
        <taxon>Spermatophyta</taxon>
        <taxon>Magnoliopsida</taxon>
        <taxon>Liliopsida</taxon>
        <taxon>Poales</taxon>
        <taxon>Poaceae</taxon>
        <taxon>BOP clade</taxon>
        <taxon>Oryzoideae</taxon>
        <taxon>Oryzeae</taxon>
        <taxon>Oryzinae</taxon>
        <taxon>Oryza</taxon>
        <taxon>Oryza meyeriana</taxon>
    </lineage>
</organism>